<sequence length="323" mass="35640">MTQENPMTAGWREHPRYPDLAIETLDPRFDKYRLFSAAVERLYTGCRWAEGPVWVGDGRYLLWSDIPNNRILKWEEETGQVSLYRKPSDHANGHTRDRQGRLITCEHGGRRITRTEYDGRITVLMDNWQGKRLNSPNDVVVKSDGSIWFTDPPFGILGDYEGHKSEPELGHAVYRIDGQTGQASVVADDVLGPNGLCFSPDESILYVVESRGVPYRKILAYDVSADGSGISGKRVHIDAGPGGTPDGMRCDIDGNLWCGWGMGTAALDGVLVFAPDGTKIGRIALPERCANVCFGGLKRNRLFMAASQSIYALYVNTQGVAGG</sequence>
<dbReference type="GO" id="GO:0016787">
    <property type="term" value="F:hydrolase activity"/>
    <property type="evidence" value="ECO:0007669"/>
    <property type="project" value="UniProtKB-KW"/>
</dbReference>
<evidence type="ECO:0000313" key="5">
    <source>
        <dbReference type="EMBL" id="KZD07600.1"/>
    </source>
</evidence>
<protein>
    <submittedName>
        <fullName evidence="5">Gluconolactonase</fullName>
    </submittedName>
</protein>
<dbReference type="Gene3D" id="2.120.10.30">
    <property type="entry name" value="TolB, C-terminal domain"/>
    <property type="match status" value="1"/>
</dbReference>
<dbReference type="Proteomes" id="UP000076400">
    <property type="component" value="Unassembled WGS sequence"/>
</dbReference>
<feature type="active site" description="Proton donor/acceptor" evidence="2">
    <location>
        <position position="246"/>
    </location>
</feature>
<organism evidence="5 6">
    <name type="scientific">Oceanibaculum pacificum</name>
    <dbReference type="NCBI Taxonomy" id="580166"/>
    <lineage>
        <taxon>Bacteria</taxon>
        <taxon>Pseudomonadati</taxon>
        <taxon>Pseudomonadota</taxon>
        <taxon>Alphaproteobacteria</taxon>
        <taxon>Rhodospirillales</taxon>
        <taxon>Oceanibaculaceae</taxon>
        <taxon>Oceanibaculum</taxon>
    </lineage>
</organism>
<keyword evidence="6" id="KW-1185">Reference proteome</keyword>
<dbReference type="SUPFAM" id="SSF63829">
    <property type="entry name" value="Calcium-dependent phosphotriesterase"/>
    <property type="match status" value="1"/>
</dbReference>
<keyword evidence="1" id="KW-0378">Hydrolase</keyword>
<dbReference type="InterPro" id="IPR005511">
    <property type="entry name" value="SMP-30"/>
</dbReference>
<feature type="domain" description="SMP-30/Gluconolactonase/LRE-like region" evidence="4">
    <location>
        <begin position="48"/>
        <end position="307"/>
    </location>
</feature>
<evidence type="ECO:0000313" key="6">
    <source>
        <dbReference type="Proteomes" id="UP000076400"/>
    </source>
</evidence>
<dbReference type="PANTHER" id="PTHR47572:SF4">
    <property type="entry name" value="LACTONASE DRP35"/>
    <property type="match status" value="1"/>
</dbReference>
<dbReference type="Pfam" id="PF08450">
    <property type="entry name" value="SGL"/>
    <property type="match status" value="1"/>
</dbReference>
<evidence type="ECO:0000256" key="1">
    <source>
        <dbReference type="ARBA" id="ARBA00022801"/>
    </source>
</evidence>
<proteinExistence type="predicted"/>
<dbReference type="STRING" id="580166.AUP43_09940"/>
<name>A0A154W274_9PROT</name>
<accession>A0A154W274</accession>
<dbReference type="PRINTS" id="PR01790">
    <property type="entry name" value="SMP30FAMILY"/>
</dbReference>
<evidence type="ECO:0000256" key="2">
    <source>
        <dbReference type="PIRSR" id="PIRSR605511-1"/>
    </source>
</evidence>
<dbReference type="EMBL" id="LPXN01000114">
    <property type="protein sequence ID" value="KZD07600.1"/>
    <property type="molecule type" value="Genomic_DNA"/>
</dbReference>
<comment type="cofactor">
    <cofactor evidence="3">
        <name>Zn(2+)</name>
        <dbReference type="ChEBI" id="CHEBI:29105"/>
    </cofactor>
    <text evidence="3">Binds 1 divalent metal cation per subunit.</text>
</comment>
<feature type="binding site" evidence="3">
    <location>
        <position position="194"/>
    </location>
    <ligand>
        <name>a divalent metal cation</name>
        <dbReference type="ChEBI" id="CHEBI:60240"/>
    </ligand>
</feature>
<keyword evidence="3" id="KW-0862">Zinc</keyword>
<dbReference type="InterPro" id="IPR013658">
    <property type="entry name" value="SGL"/>
</dbReference>
<comment type="caution">
    <text evidence="5">The sequence shown here is derived from an EMBL/GenBank/DDBJ whole genome shotgun (WGS) entry which is preliminary data.</text>
</comment>
<dbReference type="InterPro" id="IPR051262">
    <property type="entry name" value="SMP-30/CGR1_Lactonase"/>
</dbReference>
<dbReference type="GO" id="GO:0046872">
    <property type="term" value="F:metal ion binding"/>
    <property type="evidence" value="ECO:0007669"/>
    <property type="project" value="UniProtKB-KW"/>
</dbReference>
<reference evidence="5 6" key="1">
    <citation type="submission" date="2015-12" db="EMBL/GenBank/DDBJ databases">
        <title>Genome sequence of Oceanibaculum pacificum MCCC 1A02656.</title>
        <authorList>
            <person name="Lu L."/>
            <person name="Lai Q."/>
            <person name="Shao Z."/>
            <person name="Qian P."/>
        </authorList>
    </citation>
    <scope>NUCLEOTIDE SEQUENCE [LARGE SCALE GENOMIC DNA]</scope>
    <source>
        <strain evidence="5 6">MCCC 1A02656</strain>
    </source>
</reference>
<feature type="binding site" evidence="3">
    <location>
        <position position="246"/>
    </location>
    <ligand>
        <name>a divalent metal cation</name>
        <dbReference type="ChEBI" id="CHEBI:60240"/>
    </ligand>
</feature>
<evidence type="ECO:0000259" key="4">
    <source>
        <dbReference type="Pfam" id="PF08450"/>
    </source>
</evidence>
<evidence type="ECO:0000256" key="3">
    <source>
        <dbReference type="PIRSR" id="PIRSR605511-2"/>
    </source>
</evidence>
<gene>
    <name evidence="5" type="ORF">AUP43_09940</name>
</gene>
<dbReference type="PANTHER" id="PTHR47572">
    <property type="entry name" value="LIPOPROTEIN-RELATED"/>
    <property type="match status" value="1"/>
</dbReference>
<dbReference type="OrthoDB" id="241638at2"/>
<dbReference type="InterPro" id="IPR011042">
    <property type="entry name" value="6-blade_b-propeller_TolB-like"/>
</dbReference>
<feature type="binding site" evidence="3">
    <location>
        <position position="137"/>
    </location>
    <ligand>
        <name>substrate</name>
    </ligand>
</feature>
<dbReference type="AlphaFoldDB" id="A0A154W274"/>
<keyword evidence="3" id="KW-0479">Metal-binding</keyword>
<feature type="binding site" evidence="3">
    <location>
        <position position="50"/>
    </location>
    <ligand>
        <name>a divalent metal cation</name>
        <dbReference type="ChEBI" id="CHEBI:60240"/>
    </ligand>
</feature>